<reference evidence="2 3" key="1">
    <citation type="journal article" date="2020" name="Arch. Microbiol.">
        <title>Bradyrhizobium campsiandrae sp. nov., a nitrogen-fixing bacterial strain isolated from a native leguminous tree from the Amazon adapted to flooded conditions.</title>
        <authorList>
            <person name="Cabral Michel D."/>
            <person name="Martins da Costa E."/>
            <person name="Azarias Guimaraes A."/>
            <person name="Soares de Carvalho T."/>
            <person name="Santos de Castro Caputo P."/>
            <person name="Willems A."/>
            <person name="de Souza Moreira F.M."/>
        </authorList>
    </citation>
    <scope>NUCLEOTIDE SEQUENCE [LARGE SCALE GENOMIC DNA]</scope>
    <source>
        <strain evidence="3">INPA 384B</strain>
    </source>
</reference>
<keyword evidence="1" id="KW-0472">Membrane</keyword>
<proteinExistence type="predicted"/>
<evidence type="ECO:0000256" key="1">
    <source>
        <dbReference type="SAM" id="Phobius"/>
    </source>
</evidence>
<feature type="transmembrane region" description="Helical" evidence="1">
    <location>
        <begin position="7"/>
        <end position="35"/>
    </location>
</feature>
<protein>
    <submittedName>
        <fullName evidence="2">Uncharacterized protein</fullName>
    </submittedName>
</protein>
<dbReference type="RefSeq" id="WP_188098293.1">
    <property type="nucleotide sequence ID" value="NZ_JAANIH010000008.1"/>
</dbReference>
<evidence type="ECO:0000313" key="2">
    <source>
        <dbReference type="EMBL" id="MBC9976672.1"/>
    </source>
</evidence>
<keyword evidence="1" id="KW-0812">Transmembrane</keyword>
<dbReference type="Proteomes" id="UP000639516">
    <property type="component" value="Unassembled WGS sequence"/>
</dbReference>
<keyword evidence="1" id="KW-1133">Transmembrane helix</keyword>
<evidence type="ECO:0000313" key="3">
    <source>
        <dbReference type="Proteomes" id="UP000639516"/>
    </source>
</evidence>
<sequence>MRLPWPLLFGYAVVTTWFVTIPLALVLAFAAWYGAPWMGGLRFVLVACAACLTLPFPAAGALYLYQSYDATRYWRTLETAETIADLPLPAGSKIRFADKAHSIVEMIELPHATEILGMRLSGTLKPWKRQGNDVTHWGGDLHGYQIIQGLPCKGGPYANDRFGGVLFDKAGTLHRFTLGAPHELLGLKLPAHTTIRRGNDLEPWSFLLSAGEAYMPMLDTMAPVGVTLDVAGDGRLLRIGSGHGQTIFVRGVPLTSGSFEVRDRTVVSQLAEPFAVAGEVRPAGTWLRIGLDTGEMSVVSEG</sequence>
<dbReference type="EMBL" id="JAATTO010000001">
    <property type="protein sequence ID" value="MBC9976672.1"/>
    <property type="molecule type" value="Genomic_DNA"/>
</dbReference>
<feature type="transmembrane region" description="Helical" evidence="1">
    <location>
        <begin position="41"/>
        <end position="65"/>
    </location>
</feature>
<keyword evidence="3" id="KW-1185">Reference proteome</keyword>
<comment type="caution">
    <text evidence="2">The sequence shown here is derived from an EMBL/GenBank/DDBJ whole genome shotgun (WGS) entry which is preliminary data.</text>
</comment>
<name>A0ABR7TXM8_9BRAD</name>
<organism evidence="2 3">
    <name type="scientific">Bradyrhizobium campsiandrae</name>
    <dbReference type="NCBI Taxonomy" id="1729892"/>
    <lineage>
        <taxon>Bacteria</taxon>
        <taxon>Pseudomonadati</taxon>
        <taxon>Pseudomonadota</taxon>
        <taxon>Alphaproteobacteria</taxon>
        <taxon>Hyphomicrobiales</taxon>
        <taxon>Nitrobacteraceae</taxon>
        <taxon>Bradyrhizobium</taxon>
    </lineage>
</organism>
<accession>A0ABR7TXM8</accession>
<gene>
    <name evidence="2" type="ORF">HA482_00415</name>
</gene>